<dbReference type="Pfam" id="PF22920">
    <property type="entry name" value="UvrC_RNaseH"/>
    <property type="match status" value="1"/>
</dbReference>
<dbReference type="GO" id="GO:0003677">
    <property type="term" value="F:DNA binding"/>
    <property type="evidence" value="ECO:0007669"/>
    <property type="project" value="UniProtKB-UniRule"/>
</dbReference>
<dbReference type="Gene3D" id="3.40.1440.10">
    <property type="entry name" value="GIY-YIG endonuclease"/>
    <property type="match status" value="1"/>
</dbReference>
<gene>
    <name evidence="7" type="primary">uvrC</name>
    <name evidence="11" type="ORF">CKO21_16870</name>
</gene>
<dbReference type="InterPro" id="IPR038476">
    <property type="entry name" value="UvrC_RNase_H_dom_sf"/>
</dbReference>
<keyword evidence="6 7" id="KW-0742">SOS response</keyword>
<dbReference type="InterPro" id="IPR036876">
    <property type="entry name" value="UVR_dom_sf"/>
</dbReference>
<dbReference type="CDD" id="cd10434">
    <property type="entry name" value="GIY-YIG_UvrC_Cho"/>
    <property type="match status" value="1"/>
</dbReference>
<dbReference type="GO" id="GO:0006289">
    <property type="term" value="P:nucleotide-excision repair"/>
    <property type="evidence" value="ECO:0007669"/>
    <property type="project" value="UniProtKB-UniRule"/>
</dbReference>
<dbReference type="Pfam" id="PF14520">
    <property type="entry name" value="HHH_5"/>
    <property type="match status" value="1"/>
</dbReference>
<dbReference type="Pfam" id="PF02151">
    <property type="entry name" value="UVR"/>
    <property type="match status" value="1"/>
</dbReference>
<dbReference type="GO" id="GO:0009380">
    <property type="term" value="C:excinuclease repair complex"/>
    <property type="evidence" value="ECO:0007669"/>
    <property type="project" value="InterPro"/>
</dbReference>
<reference evidence="11" key="2">
    <citation type="journal article" date="2020" name="Microorganisms">
        <title>Osmotic Adaptation and Compatible Solute Biosynthesis of Phototrophic Bacteria as Revealed from Genome Analyses.</title>
        <authorList>
            <person name="Imhoff J.F."/>
            <person name="Rahn T."/>
            <person name="Kunzel S."/>
            <person name="Keller A."/>
            <person name="Neulinger S.C."/>
        </authorList>
    </citation>
    <scope>NUCLEOTIDE SEQUENCE</scope>
    <source>
        <strain evidence="11">DSM 9154</strain>
    </source>
</reference>
<dbReference type="PANTHER" id="PTHR30562">
    <property type="entry name" value="UVRC/OXIDOREDUCTASE"/>
    <property type="match status" value="1"/>
</dbReference>
<dbReference type="SUPFAM" id="SSF46600">
    <property type="entry name" value="C-terminal UvrC-binding domain of UvrB"/>
    <property type="match status" value="1"/>
</dbReference>
<dbReference type="SUPFAM" id="SSF47781">
    <property type="entry name" value="RuvA domain 2-like"/>
    <property type="match status" value="1"/>
</dbReference>
<comment type="function">
    <text evidence="7">The UvrABC repair system catalyzes the recognition and processing of DNA lesions. UvrC both incises the 5' and 3' sides of the lesion. The N-terminal half is responsible for the 3' incision and the C-terminal half is responsible for the 5' incision.</text>
</comment>
<organism evidence="11 12">
    <name type="scientific">Rhodovibrio salinarum</name>
    <dbReference type="NCBI Taxonomy" id="1087"/>
    <lineage>
        <taxon>Bacteria</taxon>
        <taxon>Pseudomonadati</taxon>
        <taxon>Pseudomonadota</taxon>
        <taxon>Alphaproteobacteria</taxon>
        <taxon>Rhodospirillales</taxon>
        <taxon>Rhodovibrionaceae</taxon>
        <taxon>Rhodovibrio</taxon>
    </lineage>
</organism>
<dbReference type="EMBL" id="NRRE01000032">
    <property type="protein sequence ID" value="MBK1698919.1"/>
    <property type="molecule type" value="Genomic_DNA"/>
</dbReference>
<dbReference type="InterPro" id="IPR000305">
    <property type="entry name" value="GIY-YIG_endonuc"/>
</dbReference>
<dbReference type="InterPro" id="IPR050066">
    <property type="entry name" value="UvrABC_protein_C"/>
</dbReference>
<evidence type="ECO:0000313" key="11">
    <source>
        <dbReference type="EMBL" id="MBK1698919.1"/>
    </source>
</evidence>
<sequence>MRAEEDPGDSFTQVAALDGAEADQDGQPVGVADGPALSMERGVGVLKRAIKTLPGQPGVYRMLNRKGEALYVGKARHLKRRVTSYTQLSRLPYRLQRMVAETASLEIVTTRTEVEALLLESNLVKRLMPRYNVQLRDDKSFPYILLTGDHDFARIKKHRGQHSRPGDYFGPFASAGAVNRTITALEKAFLLRSCSDSVFQQRSRPCLMYHIKRCSAPCVDYISQEDYSQLVKQARDFLSGRSHDIQEELGREMQAASEKLDFETAALYRDRLRALAHIQSHQDINVEGVTDADVFALHSEGGVTCIQVFFFRSGRNYGNRAYFPTHDDQLSSGEVLASFIAQFYDNKPVPKLLLASEAPDDRQLLADALSERAGGKVYIHVPQRGDKRNLVDHALTNAREALARHLSEGRNQRKLLEGLAETLGLENAPERIEVYDNSHTRGSEPYGAMIVAGAEGFRKNQYRKFKIRGTRKPGQQAGGIDQRTDAEDVEAAGAEAGDDYAMMREVLTRRFQRAQKEDPDNEQGTWPDLVLVDGGRGQLNVALEVFADLGISDVALASVAKGPDRDAGRERIFLPEQQPILLPKDDQVLYFIQRLRDEAHRFVIGSHRKGRSNERLRSSLDDVPGIGPTRKKALLLHFGSVKAIGRAHLADLEAVDGISKTVARKIYDHFNSAG</sequence>
<dbReference type="FunFam" id="3.40.1440.10:FF:000001">
    <property type="entry name" value="UvrABC system protein C"/>
    <property type="match status" value="1"/>
</dbReference>
<keyword evidence="2 7" id="KW-0227">DNA damage</keyword>
<dbReference type="InterPro" id="IPR035901">
    <property type="entry name" value="GIY-YIG_endonuc_sf"/>
</dbReference>
<dbReference type="InterPro" id="IPR003583">
    <property type="entry name" value="Hlx-hairpin-Hlx_DNA-bd_motif"/>
</dbReference>
<dbReference type="HAMAP" id="MF_00203">
    <property type="entry name" value="UvrC"/>
    <property type="match status" value="1"/>
</dbReference>
<keyword evidence="1 7" id="KW-0963">Cytoplasm</keyword>
<evidence type="ECO:0000256" key="3">
    <source>
        <dbReference type="ARBA" id="ARBA00022769"/>
    </source>
</evidence>
<dbReference type="Gene3D" id="4.10.860.10">
    <property type="entry name" value="UVR domain"/>
    <property type="match status" value="1"/>
</dbReference>
<proteinExistence type="inferred from homology"/>
<dbReference type="InterPro" id="IPR010994">
    <property type="entry name" value="RuvA_2-like"/>
</dbReference>
<keyword evidence="12" id="KW-1185">Reference proteome</keyword>
<dbReference type="PROSITE" id="PS50165">
    <property type="entry name" value="UVRC"/>
    <property type="match status" value="1"/>
</dbReference>
<dbReference type="Gene3D" id="3.30.420.340">
    <property type="entry name" value="UvrC, RNAse H endonuclease domain"/>
    <property type="match status" value="1"/>
</dbReference>
<evidence type="ECO:0000259" key="10">
    <source>
        <dbReference type="PROSITE" id="PS50165"/>
    </source>
</evidence>
<feature type="domain" description="UVR" evidence="8">
    <location>
        <begin position="243"/>
        <end position="278"/>
    </location>
</feature>
<dbReference type="GO" id="GO:0009381">
    <property type="term" value="F:excinuclease ABC activity"/>
    <property type="evidence" value="ECO:0007669"/>
    <property type="project" value="UniProtKB-UniRule"/>
</dbReference>
<dbReference type="GO" id="GO:0005737">
    <property type="term" value="C:cytoplasm"/>
    <property type="evidence" value="ECO:0007669"/>
    <property type="project" value="UniProtKB-SubCell"/>
</dbReference>
<dbReference type="NCBIfam" id="NF001824">
    <property type="entry name" value="PRK00558.1-5"/>
    <property type="match status" value="1"/>
</dbReference>
<dbReference type="InterPro" id="IPR001162">
    <property type="entry name" value="UvrC_RNase_H_dom"/>
</dbReference>
<accession>A0A934QM49</accession>
<dbReference type="AlphaFoldDB" id="A0A934QM49"/>
<reference evidence="11" key="1">
    <citation type="submission" date="2017-08" db="EMBL/GenBank/DDBJ databases">
        <authorList>
            <person name="Imhoff J.F."/>
            <person name="Rahn T."/>
            <person name="Kuenzel S."/>
            <person name="Neulinger S.C."/>
        </authorList>
    </citation>
    <scope>NUCLEOTIDE SEQUENCE</scope>
    <source>
        <strain evidence="11">DSM 9154</strain>
    </source>
</reference>
<evidence type="ECO:0000256" key="7">
    <source>
        <dbReference type="HAMAP-Rule" id="MF_00203"/>
    </source>
</evidence>
<dbReference type="Pfam" id="PF01541">
    <property type="entry name" value="GIY-YIG"/>
    <property type="match status" value="1"/>
</dbReference>
<dbReference type="PROSITE" id="PS50164">
    <property type="entry name" value="GIY_YIG"/>
    <property type="match status" value="1"/>
</dbReference>
<evidence type="ECO:0000256" key="5">
    <source>
        <dbReference type="ARBA" id="ARBA00023204"/>
    </source>
</evidence>
<dbReference type="PROSITE" id="PS50151">
    <property type="entry name" value="UVR"/>
    <property type="match status" value="1"/>
</dbReference>
<keyword evidence="3 7" id="KW-0228">DNA excision</keyword>
<dbReference type="Gene3D" id="1.10.150.20">
    <property type="entry name" value="5' to 3' exonuclease, C-terminal subdomain"/>
    <property type="match status" value="1"/>
</dbReference>
<dbReference type="PANTHER" id="PTHR30562:SF1">
    <property type="entry name" value="UVRABC SYSTEM PROTEIN C"/>
    <property type="match status" value="1"/>
</dbReference>
<dbReference type="InterPro" id="IPR001943">
    <property type="entry name" value="UVR_dom"/>
</dbReference>
<protein>
    <recommendedName>
        <fullName evidence="7">UvrABC system protein C</fullName>
        <shortName evidence="7">Protein UvrC</shortName>
    </recommendedName>
    <alternativeName>
        <fullName evidence="7">Excinuclease ABC subunit C</fullName>
    </alternativeName>
</protein>
<feature type="domain" description="GIY-YIG" evidence="9">
    <location>
        <begin position="55"/>
        <end position="133"/>
    </location>
</feature>
<comment type="subunit">
    <text evidence="7">Interacts with UvrB in an incision complex.</text>
</comment>
<dbReference type="Pfam" id="PF08459">
    <property type="entry name" value="UvrC_RNaseH_dom"/>
    <property type="match status" value="1"/>
</dbReference>
<dbReference type="InterPro" id="IPR004791">
    <property type="entry name" value="UvrC"/>
</dbReference>
<dbReference type="SUPFAM" id="SSF82771">
    <property type="entry name" value="GIY-YIG endonuclease"/>
    <property type="match status" value="1"/>
</dbReference>
<dbReference type="SMART" id="SM00465">
    <property type="entry name" value="GIYc"/>
    <property type="match status" value="1"/>
</dbReference>
<evidence type="ECO:0000259" key="9">
    <source>
        <dbReference type="PROSITE" id="PS50164"/>
    </source>
</evidence>
<evidence type="ECO:0000259" key="8">
    <source>
        <dbReference type="PROSITE" id="PS50151"/>
    </source>
</evidence>
<comment type="caution">
    <text evidence="11">The sequence shown here is derived from an EMBL/GenBank/DDBJ whole genome shotgun (WGS) entry which is preliminary data.</text>
</comment>
<evidence type="ECO:0000313" key="12">
    <source>
        <dbReference type="Proteomes" id="UP000778970"/>
    </source>
</evidence>
<evidence type="ECO:0000256" key="1">
    <source>
        <dbReference type="ARBA" id="ARBA00022490"/>
    </source>
</evidence>
<name>A0A934QM49_9PROT</name>
<evidence type="ECO:0000256" key="4">
    <source>
        <dbReference type="ARBA" id="ARBA00022881"/>
    </source>
</evidence>
<dbReference type="InterPro" id="IPR047296">
    <property type="entry name" value="GIY-YIG_UvrC_Cho"/>
</dbReference>
<keyword evidence="5 7" id="KW-0234">DNA repair</keyword>
<feature type="domain" description="UvrC family homology region profile" evidence="10">
    <location>
        <begin position="294"/>
        <end position="546"/>
    </location>
</feature>
<keyword evidence="4 7" id="KW-0267">Excision nuclease</keyword>
<dbReference type="SMART" id="SM00278">
    <property type="entry name" value="HhH1"/>
    <property type="match status" value="2"/>
</dbReference>
<comment type="subcellular location">
    <subcellularLocation>
        <location evidence="7">Cytoplasm</location>
    </subcellularLocation>
</comment>
<evidence type="ECO:0000256" key="2">
    <source>
        <dbReference type="ARBA" id="ARBA00022763"/>
    </source>
</evidence>
<comment type="similarity">
    <text evidence="7">Belongs to the UvrC family.</text>
</comment>
<evidence type="ECO:0000256" key="6">
    <source>
        <dbReference type="ARBA" id="ARBA00023236"/>
    </source>
</evidence>
<dbReference type="Proteomes" id="UP000778970">
    <property type="component" value="Unassembled WGS sequence"/>
</dbReference>
<dbReference type="NCBIfam" id="TIGR00194">
    <property type="entry name" value="uvrC"/>
    <property type="match status" value="1"/>
</dbReference>
<dbReference type="GO" id="GO:0009432">
    <property type="term" value="P:SOS response"/>
    <property type="evidence" value="ECO:0007669"/>
    <property type="project" value="UniProtKB-UniRule"/>
</dbReference>